<keyword evidence="4 5" id="KW-0464">Manganese</keyword>
<dbReference type="PANTHER" id="PTHR11358">
    <property type="entry name" value="ARGINASE/AGMATINASE"/>
    <property type="match status" value="1"/>
</dbReference>
<keyword evidence="9" id="KW-1185">Reference proteome</keyword>
<feature type="binding site" evidence="5">
    <location>
        <position position="237"/>
    </location>
    <ligand>
        <name>Mn(2+)</name>
        <dbReference type="ChEBI" id="CHEBI:29035"/>
        <label>2</label>
    </ligand>
</feature>
<proteinExistence type="inferred from homology"/>
<evidence type="ECO:0000256" key="3">
    <source>
        <dbReference type="ARBA" id="ARBA00022808"/>
    </source>
</evidence>
<feature type="binding site" evidence="5">
    <location>
        <position position="117"/>
    </location>
    <ligand>
        <name>Mn(2+)</name>
        <dbReference type="ChEBI" id="CHEBI:29035"/>
        <label>1</label>
    </ligand>
</feature>
<dbReference type="SUPFAM" id="SSF52768">
    <property type="entry name" value="Arginase/deacetylase"/>
    <property type="match status" value="1"/>
</dbReference>
<evidence type="ECO:0000313" key="8">
    <source>
        <dbReference type="EMBL" id="MBF6024856.1"/>
    </source>
</evidence>
<dbReference type="PROSITE" id="PS51409">
    <property type="entry name" value="ARGINASE_2"/>
    <property type="match status" value="1"/>
</dbReference>
<dbReference type="EC" id="3.5.3.8" evidence="5 6"/>
<dbReference type="InterPro" id="IPR023696">
    <property type="entry name" value="Ureohydrolase_dom_sf"/>
</dbReference>
<gene>
    <name evidence="5 8" type="primary">hutG</name>
    <name evidence="8" type="ORF">IU514_12550</name>
</gene>
<dbReference type="EMBL" id="JADLZT010000006">
    <property type="protein sequence ID" value="MBF6024856.1"/>
    <property type="molecule type" value="Genomic_DNA"/>
</dbReference>
<keyword evidence="2 5" id="KW-0378">Hydrolase</keyword>
<evidence type="ECO:0000256" key="1">
    <source>
        <dbReference type="ARBA" id="ARBA00022723"/>
    </source>
</evidence>
<feature type="binding site" evidence="5">
    <location>
        <position position="144"/>
    </location>
    <ligand>
        <name>Mn(2+)</name>
        <dbReference type="ChEBI" id="CHEBI:29035"/>
        <label>2</label>
    </ligand>
</feature>
<name>A0ABS0B753_9GAMM</name>
<comment type="caution">
    <text evidence="8">The sequence shown here is derived from an EMBL/GenBank/DDBJ whole genome shotgun (WGS) entry which is preliminary data.</text>
</comment>
<keyword evidence="1 5" id="KW-0479">Metal-binding</keyword>
<comment type="similarity">
    <text evidence="5 7">Belongs to the arginase family.</text>
</comment>
<dbReference type="CDD" id="cd09988">
    <property type="entry name" value="Formimidoylglutamase"/>
    <property type="match status" value="1"/>
</dbReference>
<evidence type="ECO:0000313" key="9">
    <source>
        <dbReference type="Proteomes" id="UP001429984"/>
    </source>
</evidence>
<evidence type="ECO:0000256" key="6">
    <source>
        <dbReference type="NCBIfam" id="TIGR01227"/>
    </source>
</evidence>
<dbReference type="InterPro" id="IPR005923">
    <property type="entry name" value="HutG"/>
</dbReference>
<accession>A0ABS0B753</accession>
<protein>
    <recommendedName>
        <fullName evidence="5 6">Formimidoylglutamase</fullName>
        <ecNumber evidence="5 6">3.5.3.8</ecNumber>
    </recommendedName>
    <alternativeName>
        <fullName evidence="5">Formiminoglutamase</fullName>
    </alternativeName>
    <alternativeName>
        <fullName evidence="5">Formiminoglutamate hydrolase</fullName>
    </alternativeName>
</protein>
<comment type="pathway">
    <text evidence="5">Amino-acid degradation; L-histidine degradation into L-glutamate; L-glutamate from N-formimidoyl-L-glutamate (hydrolase route): step 1/1.</text>
</comment>
<dbReference type="HAMAP" id="MF_00737">
    <property type="entry name" value="Formimidoylglutam"/>
    <property type="match status" value="1"/>
</dbReference>
<feature type="binding site" evidence="5">
    <location>
        <position position="148"/>
    </location>
    <ligand>
        <name>Mn(2+)</name>
        <dbReference type="ChEBI" id="CHEBI:29035"/>
        <label>1</label>
    </ligand>
</feature>
<feature type="binding site" evidence="5">
    <location>
        <position position="146"/>
    </location>
    <ligand>
        <name>Mn(2+)</name>
        <dbReference type="ChEBI" id="CHEBI:29035"/>
        <label>2</label>
    </ligand>
</feature>
<dbReference type="NCBIfam" id="TIGR01227">
    <property type="entry name" value="hutG"/>
    <property type="match status" value="1"/>
</dbReference>
<comment type="function">
    <text evidence="5">Catalyzes the conversion of N-formimidoyl-L-glutamate to L-glutamate and formamide.</text>
</comment>
<evidence type="ECO:0000256" key="5">
    <source>
        <dbReference type="HAMAP-Rule" id="MF_00737"/>
    </source>
</evidence>
<dbReference type="Pfam" id="PF00491">
    <property type="entry name" value="Arginase"/>
    <property type="match status" value="1"/>
</dbReference>
<comment type="catalytic activity">
    <reaction evidence="5">
        <text>N-formimidoyl-L-glutamate + H2O = formamide + L-glutamate</text>
        <dbReference type="Rhea" id="RHEA:22492"/>
        <dbReference type="ChEBI" id="CHEBI:15377"/>
        <dbReference type="ChEBI" id="CHEBI:16397"/>
        <dbReference type="ChEBI" id="CHEBI:29985"/>
        <dbReference type="ChEBI" id="CHEBI:58928"/>
        <dbReference type="EC" id="3.5.3.8"/>
    </reaction>
</comment>
<evidence type="ECO:0000256" key="7">
    <source>
        <dbReference type="PROSITE-ProRule" id="PRU00742"/>
    </source>
</evidence>
<dbReference type="GO" id="GO:0050415">
    <property type="term" value="F:formimidoylglutamase activity"/>
    <property type="evidence" value="ECO:0007669"/>
    <property type="project" value="UniProtKB-EC"/>
</dbReference>
<evidence type="ECO:0000256" key="4">
    <source>
        <dbReference type="ARBA" id="ARBA00023211"/>
    </source>
</evidence>
<dbReference type="PANTHER" id="PTHR11358:SF35">
    <property type="entry name" value="FORMIMIDOYLGLUTAMASE"/>
    <property type="match status" value="1"/>
</dbReference>
<feature type="binding site" evidence="5">
    <location>
        <position position="144"/>
    </location>
    <ligand>
        <name>Mn(2+)</name>
        <dbReference type="ChEBI" id="CHEBI:29035"/>
        <label>1</label>
    </ligand>
</feature>
<organism evidence="8 9">
    <name type="scientific">Lysobacter niastensis</name>
    <dbReference type="NCBI Taxonomy" id="380629"/>
    <lineage>
        <taxon>Bacteria</taxon>
        <taxon>Pseudomonadati</taxon>
        <taxon>Pseudomonadota</taxon>
        <taxon>Gammaproteobacteria</taxon>
        <taxon>Lysobacterales</taxon>
        <taxon>Lysobacteraceae</taxon>
        <taxon>Lysobacter</taxon>
    </lineage>
</organism>
<evidence type="ECO:0000256" key="2">
    <source>
        <dbReference type="ARBA" id="ARBA00022801"/>
    </source>
</evidence>
<dbReference type="Proteomes" id="UP001429984">
    <property type="component" value="Unassembled WGS sequence"/>
</dbReference>
<feature type="binding site" evidence="5">
    <location>
        <position position="235"/>
    </location>
    <ligand>
        <name>Mn(2+)</name>
        <dbReference type="ChEBI" id="CHEBI:29035"/>
        <label>2</label>
    </ligand>
</feature>
<keyword evidence="3 5" id="KW-0369">Histidine metabolism</keyword>
<sequence length="310" mass="33045">MEVWEGRVDSTRDADAMRWHQVVRRPEASSLPGIALLGFACDEGVRRNGGRIGAALGPPALRRALSNLPALGRVPLYDAGDVACESGNLEVAQQHFADCLAALLDAGHFPIGLGGGHEIGFASYLGLAQHRASRAGRLAIVNLDAHFDLRESATPNSGTPFLQAIEHAQRHGIELDYICLGVSESANTARLFRTAEATGTQYLLDRELSVANVDARTTQLAQWLEPAEAIYLSVCLDVLPPSIAGGVSAPSARGVDLEVIESLIAAVIGTGRVRLLDFAELSPPFDRDGTTARVAARLIHQTALAYSRSR</sequence>
<reference evidence="8 9" key="1">
    <citation type="submission" date="2020-11" db="EMBL/GenBank/DDBJ databases">
        <title>Draft Genome Sequence and Secondary Metabolite Biosynthetic Potential of the Lysobacter niastensis Type strain DSM 18481.</title>
        <authorList>
            <person name="Turrini P."/>
            <person name="Artuso I."/>
            <person name="Tescari M."/>
            <person name="Lugli G.A."/>
            <person name="Frangipani E."/>
            <person name="Ventura M."/>
            <person name="Visca P."/>
        </authorList>
    </citation>
    <scope>NUCLEOTIDE SEQUENCE [LARGE SCALE GENOMIC DNA]</scope>
    <source>
        <strain evidence="8 9">DSM 18481</strain>
    </source>
</reference>
<dbReference type="InterPro" id="IPR006035">
    <property type="entry name" value="Ureohydrolase"/>
</dbReference>
<dbReference type="RefSeq" id="WP_194931438.1">
    <property type="nucleotide sequence ID" value="NZ_JADLZT010000006.1"/>
</dbReference>
<feature type="binding site" evidence="5">
    <location>
        <position position="235"/>
    </location>
    <ligand>
        <name>Mn(2+)</name>
        <dbReference type="ChEBI" id="CHEBI:29035"/>
        <label>1</label>
    </ligand>
</feature>
<dbReference type="Gene3D" id="3.40.800.10">
    <property type="entry name" value="Ureohydrolase domain"/>
    <property type="match status" value="1"/>
</dbReference>
<comment type="cofactor">
    <cofactor evidence="5">
        <name>Mn(2+)</name>
        <dbReference type="ChEBI" id="CHEBI:29035"/>
    </cofactor>
    <text evidence="5">Binds 2 manganese ions per subunit.</text>
</comment>